<name>A0A016U8I5_9BILA</name>
<organism evidence="2 3">
    <name type="scientific">Ancylostoma ceylanicum</name>
    <dbReference type="NCBI Taxonomy" id="53326"/>
    <lineage>
        <taxon>Eukaryota</taxon>
        <taxon>Metazoa</taxon>
        <taxon>Ecdysozoa</taxon>
        <taxon>Nematoda</taxon>
        <taxon>Chromadorea</taxon>
        <taxon>Rhabditida</taxon>
        <taxon>Rhabditina</taxon>
        <taxon>Rhabditomorpha</taxon>
        <taxon>Strongyloidea</taxon>
        <taxon>Ancylostomatidae</taxon>
        <taxon>Ancylostomatinae</taxon>
        <taxon>Ancylostoma</taxon>
    </lineage>
</organism>
<feature type="transmembrane region" description="Helical" evidence="1">
    <location>
        <begin position="16"/>
        <end position="36"/>
    </location>
</feature>
<keyword evidence="3" id="KW-1185">Reference proteome</keyword>
<keyword evidence="1" id="KW-1133">Transmembrane helix</keyword>
<dbReference type="Proteomes" id="UP000024635">
    <property type="component" value="Unassembled WGS sequence"/>
</dbReference>
<gene>
    <name evidence="2" type="primary">Acey_s0050.g1999</name>
    <name evidence="2" type="ORF">Y032_0050g1999</name>
</gene>
<accession>A0A016U8I5</accession>
<reference evidence="3" key="1">
    <citation type="journal article" date="2015" name="Nat. Genet.">
        <title>The genome and transcriptome of the zoonotic hookworm Ancylostoma ceylanicum identify infection-specific gene families.</title>
        <authorList>
            <person name="Schwarz E.M."/>
            <person name="Hu Y."/>
            <person name="Antoshechkin I."/>
            <person name="Miller M.M."/>
            <person name="Sternberg P.W."/>
            <person name="Aroian R.V."/>
        </authorList>
    </citation>
    <scope>NUCLEOTIDE SEQUENCE</scope>
    <source>
        <strain evidence="3">HY135</strain>
    </source>
</reference>
<evidence type="ECO:0000313" key="2">
    <source>
        <dbReference type="EMBL" id="EYC11604.1"/>
    </source>
</evidence>
<keyword evidence="1" id="KW-0812">Transmembrane</keyword>
<proteinExistence type="predicted"/>
<sequence>MQATFRKDAQDSTDGVGFGLVLFSGSVGTCSISIPTRHKLVDVCSRVWIGWSALYISITICIPLAEFVITSCYWRWSSDVIPCMDFPWNRKQSWFGFEGGKESIANCPGSGTNDWNSSIIGC</sequence>
<keyword evidence="1" id="KW-0472">Membrane</keyword>
<evidence type="ECO:0000313" key="3">
    <source>
        <dbReference type="Proteomes" id="UP000024635"/>
    </source>
</evidence>
<dbReference type="AlphaFoldDB" id="A0A016U8I5"/>
<evidence type="ECO:0000256" key="1">
    <source>
        <dbReference type="SAM" id="Phobius"/>
    </source>
</evidence>
<dbReference type="EMBL" id="JARK01001386">
    <property type="protein sequence ID" value="EYC11604.1"/>
    <property type="molecule type" value="Genomic_DNA"/>
</dbReference>
<comment type="caution">
    <text evidence="2">The sequence shown here is derived from an EMBL/GenBank/DDBJ whole genome shotgun (WGS) entry which is preliminary data.</text>
</comment>
<feature type="transmembrane region" description="Helical" evidence="1">
    <location>
        <begin position="48"/>
        <end position="69"/>
    </location>
</feature>
<protein>
    <submittedName>
        <fullName evidence="2">Uncharacterized protein</fullName>
    </submittedName>
</protein>